<comment type="similarity">
    <text evidence="1 4">Belongs to the bacterial flagellin family.</text>
</comment>
<reference evidence="7 8" key="1">
    <citation type="submission" date="2018-10" db="EMBL/GenBank/DDBJ databases">
        <title>Genome-centric metagenomics revealed C2 chemical producing, CO utilizing Clostridium with novel acetogenic gene cluster.</title>
        <authorList>
            <person name="Kang H."/>
            <person name="Park B."/>
            <person name="Choi I.G."/>
            <person name="Chang I.S."/>
        </authorList>
    </citation>
    <scope>NUCLEOTIDE SEQUENCE [LARGE SCALE GENOMIC DNA]</scope>
    <source>
        <strain evidence="7 8">H21-9</strain>
    </source>
</reference>
<comment type="function">
    <text evidence="4">Flagellin is the subunit protein which polymerizes to form the filaments of bacterial flagella.</text>
</comment>
<feature type="domain" description="Flagellin C-terminal" evidence="6">
    <location>
        <begin position="461"/>
        <end position="545"/>
    </location>
</feature>
<dbReference type="Pfam" id="PF00700">
    <property type="entry name" value="Flagellin_C"/>
    <property type="match status" value="1"/>
</dbReference>
<evidence type="ECO:0000313" key="7">
    <source>
        <dbReference type="EMBL" id="RMC99075.1"/>
    </source>
</evidence>
<accession>A0A3M0SLD8</accession>
<dbReference type="GO" id="GO:0009288">
    <property type="term" value="C:bacterial-type flagellum"/>
    <property type="evidence" value="ECO:0007669"/>
    <property type="project" value="UniProtKB-SubCell"/>
</dbReference>
<dbReference type="AlphaFoldDB" id="A0A3M0SLD8"/>
<feature type="domain" description="Flagellin N-terminal" evidence="5">
    <location>
        <begin position="3"/>
        <end position="138"/>
    </location>
</feature>
<keyword evidence="3 4" id="KW-0975">Bacterial flagellum</keyword>
<evidence type="ECO:0000256" key="1">
    <source>
        <dbReference type="ARBA" id="ARBA00005709"/>
    </source>
</evidence>
<dbReference type="Gene3D" id="3.30.70.2120">
    <property type="match status" value="1"/>
</dbReference>
<dbReference type="InterPro" id="IPR046358">
    <property type="entry name" value="Flagellin_C"/>
</dbReference>
<evidence type="ECO:0000259" key="6">
    <source>
        <dbReference type="Pfam" id="PF00700"/>
    </source>
</evidence>
<keyword evidence="7" id="KW-0966">Cell projection</keyword>
<dbReference type="EMBL" id="RFAQ01000042">
    <property type="protein sequence ID" value="RMC99075.1"/>
    <property type="molecule type" value="Genomic_DNA"/>
</dbReference>
<evidence type="ECO:0000259" key="5">
    <source>
        <dbReference type="Pfam" id="PF00669"/>
    </source>
</evidence>
<dbReference type="SUPFAM" id="SSF64518">
    <property type="entry name" value="Phase 1 flagellin"/>
    <property type="match status" value="1"/>
</dbReference>
<dbReference type="InterPro" id="IPR001029">
    <property type="entry name" value="Flagellin_N"/>
</dbReference>
<dbReference type="GO" id="GO:0005576">
    <property type="term" value="C:extracellular region"/>
    <property type="evidence" value="ECO:0007669"/>
    <property type="project" value="UniProtKB-SubCell"/>
</dbReference>
<evidence type="ECO:0000313" key="8">
    <source>
        <dbReference type="Proteomes" id="UP000277999"/>
    </source>
</evidence>
<dbReference type="Proteomes" id="UP000277999">
    <property type="component" value="Unassembled WGS sequence"/>
</dbReference>
<dbReference type="RefSeq" id="WP_122059689.1">
    <property type="nucleotide sequence ID" value="NZ_RFAQ01000042.1"/>
</dbReference>
<protein>
    <recommendedName>
        <fullName evidence="2 4">Flagellin</fullName>
    </recommendedName>
</protein>
<gene>
    <name evidence="7" type="ORF">D9O40_12300</name>
</gene>
<dbReference type="PANTHER" id="PTHR42792:SF2">
    <property type="entry name" value="FLAGELLIN"/>
    <property type="match status" value="1"/>
</dbReference>
<comment type="caution">
    <text evidence="7">The sequence shown here is derived from an EMBL/GenBank/DDBJ whole genome shotgun (WGS) entry which is preliminary data.</text>
</comment>
<evidence type="ECO:0000256" key="2">
    <source>
        <dbReference type="ARBA" id="ARBA00020110"/>
    </source>
</evidence>
<keyword evidence="7" id="KW-0969">Cilium</keyword>
<dbReference type="PANTHER" id="PTHR42792">
    <property type="entry name" value="FLAGELLIN"/>
    <property type="match status" value="1"/>
</dbReference>
<name>A0A3M0SLD8_9CLOT</name>
<dbReference type="Pfam" id="PF00669">
    <property type="entry name" value="Flagellin_N"/>
    <property type="match status" value="1"/>
</dbReference>
<evidence type="ECO:0000256" key="3">
    <source>
        <dbReference type="ARBA" id="ARBA00023143"/>
    </source>
</evidence>
<dbReference type="GO" id="GO:0005198">
    <property type="term" value="F:structural molecule activity"/>
    <property type="evidence" value="ECO:0007669"/>
    <property type="project" value="UniProtKB-UniRule"/>
</dbReference>
<dbReference type="PRINTS" id="PR00207">
    <property type="entry name" value="FLAGELLIN"/>
</dbReference>
<organism evidence="7 8">
    <name type="scientific">Clostridium autoethanogenum</name>
    <dbReference type="NCBI Taxonomy" id="84023"/>
    <lineage>
        <taxon>Bacteria</taxon>
        <taxon>Bacillati</taxon>
        <taxon>Bacillota</taxon>
        <taxon>Clostridia</taxon>
        <taxon>Eubacteriales</taxon>
        <taxon>Clostridiaceae</taxon>
        <taxon>Clostridium</taxon>
    </lineage>
</organism>
<keyword evidence="7" id="KW-0282">Flagellum</keyword>
<comment type="subcellular location">
    <subcellularLocation>
        <location evidence="4">Secreted</location>
    </subcellularLocation>
    <subcellularLocation>
        <location evidence="4">Bacterial flagellum</location>
    </subcellularLocation>
</comment>
<dbReference type="InterPro" id="IPR001492">
    <property type="entry name" value="Flagellin"/>
</dbReference>
<sequence>MIINHNLMANNAIRQMNINSNNASKSMAKLASGLRINGASDDAAGLAISEKMKAQINGLDQASSNAQDGISMVQTAEGALNETTSILQRMRQLANQAANGTNTESDRSSIQDEMNQLTSEINRIGNTTEFNTQKLLNGGTGSVDGNKITQAASATDSIAALAAATLTSAAQLTVDGKTFNFSGVVVAGTAADVDTLGAVTTADGKKLSDVVDIKFAGTTLTFTNKSTGTTSTIKGAGVFAAVDDKGDAATIERSGIQGTVSLTAANISVASGSSLTVQVGLGDAVTVDLPSTMSNKIYNTTSTDTNVQNAALQDLASDLNAALQDAGLGDDVTVAISSDNKLQFISNTGKDLTLKDGTSGTPITSLMGAATKTSDGLSIQQVVGPGAAGSGFNTTFQIGANEGQSMSLNINDMRSAALGITGNAGQTGFTSTNTVTNGTTDIKQEAALNVMTKTDASSALTTLDNALSSVASERGKLGAIQNRLEHTINNLGTSAQNLTSAQSRITDVDMASEMSAFSKNNILSQAAQAMLAQANQQPQQVLQLLR</sequence>
<evidence type="ECO:0000256" key="4">
    <source>
        <dbReference type="RuleBase" id="RU362073"/>
    </source>
</evidence>
<dbReference type="Gene3D" id="1.20.1330.10">
    <property type="entry name" value="f41 fragment of flagellin, N-terminal domain"/>
    <property type="match status" value="2"/>
</dbReference>
<keyword evidence="4" id="KW-0964">Secreted</keyword>
<proteinExistence type="inferred from homology"/>